<accession>Q5BYQ0</accession>
<proteinExistence type="evidence at transcript level"/>
<dbReference type="AlphaFoldDB" id="Q5BYQ0"/>
<evidence type="ECO:0000313" key="1">
    <source>
        <dbReference type="EMBL" id="AAX27475.1"/>
    </source>
</evidence>
<name>Q5BYQ0_SCHJA</name>
<reference evidence="1" key="1">
    <citation type="submission" date="2005-03" db="EMBL/GenBank/DDBJ databases">
        <authorList>
            <person name="Han Z."/>
        </authorList>
    </citation>
    <scope>NUCLEOTIDE SEQUENCE</scope>
</reference>
<protein>
    <submittedName>
        <fullName evidence="1">Uncharacterized protein</fullName>
    </submittedName>
</protein>
<dbReference type="EMBL" id="AY811586">
    <property type="protein sequence ID" value="AAX27475.1"/>
    <property type="molecule type" value="mRNA"/>
</dbReference>
<reference evidence="1" key="2">
    <citation type="journal article" date="2006" name="PLoS Pathog.">
        <title>New perspectives on host-parasite interplay by comparative transcriptomic and proteomic analyses of Schistosoma japonicum.</title>
        <authorList>
            <person name="Liu F."/>
            <person name="Lu J."/>
            <person name="Hu W."/>
            <person name="Wang S.Y."/>
            <person name="Cui S.J."/>
            <person name="Chi M."/>
            <person name="Yan Q."/>
            <person name="Wang X.R."/>
            <person name="Song H.D."/>
            <person name="Xu X.N."/>
            <person name="Wang J.J."/>
            <person name="Zhang X.L."/>
            <person name="Zhang X."/>
            <person name="Wang Z.Q."/>
            <person name="Xue C.L."/>
            <person name="Brindley P.J."/>
            <person name="McManus D.P."/>
            <person name="Yang P.Y."/>
            <person name="Feng Z."/>
            <person name="Chen Z."/>
            <person name="Han Z.G."/>
        </authorList>
    </citation>
    <scope>NUCLEOTIDE SEQUENCE</scope>
</reference>
<organism evidence="1">
    <name type="scientific">Schistosoma japonicum</name>
    <name type="common">Blood fluke</name>
    <dbReference type="NCBI Taxonomy" id="6182"/>
    <lineage>
        <taxon>Eukaryota</taxon>
        <taxon>Metazoa</taxon>
        <taxon>Spiralia</taxon>
        <taxon>Lophotrochozoa</taxon>
        <taxon>Platyhelminthes</taxon>
        <taxon>Trematoda</taxon>
        <taxon>Digenea</taxon>
        <taxon>Strigeidida</taxon>
        <taxon>Schistosomatoidea</taxon>
        <taxon>Schistosomatidae</taxon>
        <taxon>Schistosoma</taxon>
    </lineage>
</organism>
<sequence length="63" mass="6967">MGAAYTKVLNNLLIVDHGEATSDSNLKKAKVACVLSSTQKPTKPVSLFFSTIYSYQDRLLEIF</sequence>